<protein>
    <submittedName>
        <fullName evidence="1">Uncharacterized protein</fullName>
    </submittedName>
</protein>
<reference evidence="2" key="1">
    <citation type="journal article" date="2013" name="Genome Announc.">
        <title>Draft genome sequence of Pseudozyma brasiliensis sp. nov. strain GHG001, a high producer of endo-1,4-xylanase isolated from an insect pest of sugarcane.</title>
        <authorList>
            <person name="Oliveira J.V.D.C."/>
            <person name="dos Santos R.A.C."/>
            <person name="Borges T.A."/>
            <person name="Riano-Pachon D.M."/>
            <person name="Goldman G.H."/>
        </authorList>
    </citation>
    <scope>NUCLEOTIDE SEQUENCE [LARGE SCALE GENOMIC DNA]</scope>
    <source>
        <strain evidence="2">GHG001</strain>
    </source>
</reference>
<dbReference type="EMBL" id="KI545856">
    <property type="protein sequence ID" value="EST08780.1"/>
    <property type="molecule type" value="Genomic_DNA"/>
</dbReference>
<sequence length="137" mass="16285">MTASLLFFKRSQVQQFARHTDRDPIESHGFEALCCDAWHTQRKVLVGLPRPHECDMRLYMTVVFDESEEVQLDNLFVLYKKEEAQIERLHRWTEDCRRSWTRVKMEDEEEGSQGAEYINDADDFWAGYSDDEELNTS</sequence>
<dbReference type="Proteomes" id="UP000019377">
    <property type="component" value="Unassembled WGS sequence"/>
</dbReference>
<keyword evidence="2" id="KW-1185">Reference proteome</keyword>
<evidence type="ECO:0000313" key="2">
    <source>
        <dbReference type="Proteomes" id="UP000019377"/>
    </source>
</evidence>
<dbReference type="AlphaFoldDB" id="V5ETX9"/>
<name>V5ETX9_KALBG</name>
<accession>V5ETX9</accession>
<evidence type="ECO:0000313" key="1">
    <source>
        <dbReference type="EMBL" id="EST08780.1"/>
    </source>
</evidence>
<organism evidence="1 2">
    <name type="scientific">Kalmanozyma brasiliensis (strain GHG001)</name>
    <name type="common">Yeast</name>
    <name type="synonym">Pseudozyma brasiliensis</name>
    <dbReference type="NCBI Taxonomy" id="1365824"/>
    <lineage>
        <taxon>Eukaryota</taxon>
        <taxon>Fungi</taxon>
        <taxon>Dikarya</taxon>
        <taxon>Basidiomycota</taxon>
        <taxon>Ustilaginomycotina</taxon>
        <taxon>Ustilaginomycetes</taxon>
        <taxon>Ustilaginales</taxon>
        <taxon>Ustilaginaceae</taxon>
        <taxon>Kalmanozyma</taxon>
    </lineage>
</organism>
<dbReference type="HOGENOM" id="CLU_1865984_0_0_1"/>
<proteinExistence type="predicted"/>
<gene>
    <name evidence="1" type="ORF">PSEUBRA_SCAF14g01566</name>
</gene>